<dbReference type="InterPro" id="IPR025580">
    <property type="entry name" value="Gp46"/>
</dbReference>
<reference evidence="3" key="1">
    <citation type="journal article" date="2021" name="Proc. Natl. Acad. Sci. U.S.A.">
        <title>A Catalog of Tens of Thousands of Viruses from Human Metagenomes Reveals Hidden Associations with Chronic Diseases.</title>
        <authorList>
            <person name="Tisza M.J."/>
            <person name="Buck C.B."/>
        </authorList>
    </citation>
    <scope>NUCLEOTIDE SEQUENCE</scope>
    <source>
        <strain evidence="3">Ctuy39</strain>
    </source>
</reference>
<feature type="coiled-coil region" evidence="1">
    <location>
        <begin position="108"/>
        <end position="135"/>
    </location>
</feature>
<feature type="compositionally biased region" description="Basic and acidic residues" evidence="2">
    <location>
        <begin position="205"/>
        <end position="214"/>
    </location>
</feature>
<feature type="region of interest" description="Disordered" evidence="2">
    <location>
        <begin position="191"/>
        <end position="214"/>
    </location>
</feature>
<name>A0A8S5VEB9_9CAUD</name>
<protein>
    <submittedName>
        <fullName evidence="3">Capsid scaffolding protein</fullName>
    </submittedName>
</protein>
<proteinExistence type="predicted"/>
<keyword evidence="1" id="KW-0175">Coiled coil</keyword>
<feature type="compositionally biased region" description="Polar residues" evidence="2">
    <location>
        <begin position="191"/>
        <end position="204"/>
    </location>
</feature>
<feature type="compositionally biased region" description="Low complexity" evidence="2">
    <location>
        <begin position="33"/>
        <end position="55"/>
    </location>
</feature>
<feature type="region of interest" description="Disordered" evidence="2">
    <location>
        <begin position="23"/>
        <end position="61"/>
    </location>
</feature>
<organism evidence="3">
    <name type="scientific">Siphoviridae sp. ctuy39</name>
    <dbReference type="NCBI Taxonomy" id="2825719"/>
    <lineage>
        <taxon>Viruses</taxon>
        <taxon>Duplodnaviria</taxon>
        <taxon>Heunggongvirae</taxon>
        <taxon>Uroviricota</taxon>
        <taxon>Caudoviricetes</taxon>
    </lineage>
</organism>
<evidence type="ECO:0000256" key="1">
    <source>
        <dbReference type="SAM" id="Coils"/>
    </source>
</evidence>
<sequence length="214" mass="23402">MDGLGQKGKDMKFREFMALQLFAEDEGTGAESNGSGANGEEAQGNEEGQGASGNAFEDFLKDGKNQAEFDRRVSKAIETALGNAKVKWQEDADQKAEEAAKVAKMNAEQKQKYELEKLQKENKRLLEEATRNELGRNAVGVLTEKGIEATQDVLDFVVGTDGADTNARIDKFVKIVESQLKKAEIARATGTTPKTMANSGSQLSEFDKRIAKYK</sequence>
<dbReference type="Pfam" id="PF14265">
    <property type="entry name" value="DUF4355"/>
    <property type="match status" value="1"/>
</dbReference>
<accession>A0A8S5VEB9</accession>
<dbReference type="EMBL" id="BK016249">
    <property type="protein sequence ID" value="DAG05030.1"/>
    <property type="molecule type" value="Genomic_DNA"/>
</dbReference>
<evidence type="ECO:0000256" key="2">
    <source>
        <dbReference type="SAM" id="MobiDB-lite"/>
    </source>
</evidence>
<evidence type="ECO:0000313" key="3">
    <source>
        <dbReference type="EMBL" id="DAG05030.1"/>
    </source>
</evidence>